<evidence type="ECO:0000313" key="2">
    <source>
        <dbReference type="Proteomes" id="UP000661280"/>
    </source>
</evidence>
<gene>
    <name evidence="1" type="ORF">AKAW2_50236A</name>
</gene>
<name>A0A7R7WBY8_ASPKA</name>
<reference evidence="1" key="2">
    <citation type="submission" date="2021-02" db="EMBL/GenBank/DDBJ databases">
        <title>Aspergillus luchuensis mut. kawachii IFO 4304 genome sequence.</title>
        <authorList>
            <person name="Mori K."/>
            <person name="Kadooka C."/>
            <person name="Goto M."/>
            <person name="Futagami T."/>
        </authorList>
    </citation>
    <scope>NUCLEOTIDE SEQUENCE</scope>
    <source>
        <strain evidence="1">IFO 4308</strain>
    </source>
</reference>
<dbReference type="KEGG" id="aluc:AKAW2_50236A"/>
<reference evidence="1" key="1">
    <citation type="submission" date="2021-01" db="EMBL/GenBank/DDBJ databases">
        <authorList>
            <consortium name="Aspergillus luchuensis mut. kawachii IFO 4304 genome sequencing consortium"/>
            <person name="Kazuki M."/>
            <person name="Futagami T."/>
        </authorList>
    </citation>
    <scope>NUCLEOTIDE SEQUENCE</scope>
    <source>
        <strain evidence="1">IFO 4308</strain>
    </source>
</reference>
<organism evidence="1 2">
    <name type="scientific">Aspergillus kawachii</name>
    <name type="common">White koji mold</name>
    <name type="synonym">Aspergillus awamori var. kawachi</name>
    <dbReference type="NCBI Taxonomy" id="1069201"/>
    <lineage>
        <taxon>Eukaryota</taxon>
        <taxon>Fungi</taxon>
        <taxon>Dikarya</taxon>
        <taxon>Ascomycota</taxon>
        <taxon>Pezizomycotina</taxon>
        <taxon>Eurotiomycetes</taxon>
        <taxon>Eurotiomycetidae</taxon>
        <taxon>Eurotiales</taxon>
        <taxon>Aspergillaceae</taxon>
        <taxon>Aspergillus</taxon>
        <taxon>Aspergillus subgen. Circumdati</taxon>
    </lineage>
</organism>
<sequence>MQPDHSTLFSRLRYSVLPRSTGPCLFSFRQRSALTGRGSGPQPFWPDYHIPGSFQLETKNFQLTGLRNLTGPAVKVSQSPPSSKKAIEAPDGEHLMETFIGYQ</sequence>
<dbReference type="RefSeq" id="XP_041543657.1">
    <property type="nucleotide sequence ID" value="XM_041690031.1"/>
</dbReference>
<evidence type="ECO:0000313" key="1">
    <source>
        <dbReference type="EMBL" id="BCR99894.1"/>
    </source>
</evidence>
<dbReference type="GeneID" id="64961216"/>
<dbReference type="AlphaFoldDB" id="A0A7R7WBY8"/>
<protein>
    <submittedName>
        <fullName evidence="1">Uncharacterized protein</fullName>
    </submittedName>
</protein>
<dbReference type="Proteomes" id="UP000661280">
    <property type="component" value="Chromosome 5"/>
</dbReference>
<keyword evidence="2" id="KW-1185">Reference proteome</keyword>
<accession>A0A7R7WBY8</accession>
<dbReference type="EMBL" id="AP024429">
    <property type="protein sequence ID" value="BCR99894.1"/>
    <property type="molecule type" value="Genomic_DNA"/>
</dbReference>
<proteinExistence type="predicted"/>